<organism evidence="2">
    <name type="scientific">Streptomyces sp. NBC_01393</name>
    <dbReference type="NCBI Taxonomy" id="2903851"/>
    <lineage>
        <taxon>Bacteria</taxon>
        <taxon>Bacillati</taxon>
        <taxon>Actinomycetota</taxon>
        <taxon>Actinomycetes</taxon>
        <taxon>Kitasatosporales</taxon>
        <taxon>Streptomycetaceae</taxon>
        <taxon>Streptomyces</taxon>
    </lineage>
</organism>
<name>A0AAU3HZ87_9ACTN</name>
<evidence type="ECO:0000313" key="2">
    <source>
        <dbReference type="EMBL" id="WTZ09583.1"/>
    </source>
</evidence>
<accession>A0AAU3HZ87</accession>
<protein>
    <recommendedName>
        <fullName evidence="3">Secreted protein</fullName>
    </recommendedName>
</protein>
<dbReference type="EMBL" id="CP109546">
    <property type="protein sequence ID" value="WTZ09583.1"/>
    <property type="molecule type" value="Genomic_DNA"/>
</dbReference>
<dbReference type="AlphaFoldDB" id="A0AAU3HZ87"/>
<sequence>MKPTARGALAAVMTGVVAAVGAAAVAPAVAADTVPVPVPLNGVEQSLGVKAPKVAGELPLPLPGRQEGPWYVVGRTIPDRAAPQVPLSGGLPGADVRTPLPHMVGNGFEHLGLSAPAADLRTLTPGVSLDGPLGAPDPDHLGLPGLKQPQAAVLAPLVRAVPTANLEMGSEA</sequence>
<evidence type="ECO:0008006" key="3">
    <source>
        <dbReference type="Google" id="ProtNLM"/>
    </source>
</evidence>
<reference evidence="2" key="1">
    <citation type="submission" date="2022-10" db="EMBL/GenBank/DDBJ databases">
        <title>The complete genomes of actinobacterial strains from the NBC collection.</title>
        <authorList>
            <person name="Joergensen T.S."/>
            <person name="Alvarez Arevalo M."/>
            <person name="Sterndorff E.B."/>
            <person name="Faurdal D."/>
            <person name="Vuksanovic O."/>
            <person name="Mourched A.-S."/>
            <person name="Charusanti P."/>
            <person name="Shaw S."/>
            <person name="Blin K."/>
            <person name="Weber T."/>
        </authorList>
    </citation>
    <scope>NUCLEOTIDE SEQUENCE</scope>
    <source>
        <strain evidence="2">NBC_01393</strain>
    </source>
</reference>
<feature type="signal peptide" evidence="1">
    <location>
        <begin position="1"/>
        <end position="30"/>
    </location>
</feature>
<keyword evidence="1" id="KW-0732">Signal</keyword>
<gene>
    <name evidence="2" type="ORF">OG699_17255</name>
</gene>
<evidence type="ECO:0000256" key="1">
    <source>
        <dbReference type="SAM" id="SignalP"/>
    </source>
</evidence>
<feature type="chain" id="PRO_5043592421" description="Secreted protein" evidence="1">
    <location>
        <begin position="31"/>
        <end position="172"/>
    </location>
</feature>
<proteinExistence type="predicted"/>